<reference evidence="4" key="1">
    <citation type="submission" date="2016-05" db="EMBL/GenBank/DDBJ databases">
        <title>Comparative genomics of biotechnologically important yeasts.</title>
        <authorList>
            <consortium name="DOE Joint Genome Institute"/>
            <person name="Riley R."/>
            <person name="Haridas S."/>
            <person name="Wolfe K.H."/>
            <person name="Lopes M.R."/>
            <person name="Hittinger C.T."/>
            <person name="Goker M."/>
            <person name="Salamov A."/>
            <person name="Wisecaver J."/>
            <person name="Long T.M."/>
            <person name="Aerts A.L."/>
            <person name="Barry K."/>
            <person name="Choi C."/>
            <person name="Clum A."/>
            <person name="Coughlan A.Y."/>
            <person name="Deshpande S."/>
            <person name="Douglass A.P."/>
            <person name="Hanson S.J."/>
            <person name="Klenk H.-P."/>
            <person name="Labutti K."/>
            <person name="Lapidus A."/>
            <person name="Lindquist E."/>
            <person name="Lipzen A."/>
            <person name="Meier-Kolthoff J.P."/>
            <person name="Ohm R.A."/>
            <person name="Otillar R.P."/>
            <person name="Pangilinan J."/>
            <person name="Peng Y."/>
            <person name="Rokas A."/>
            <person name="Rosa C.A."/>
            <person name="Scheuner C."/>
            <person name="Sibirny A.A."/>
            <person name="Slot J.C."/>
            <person name="Stielow J.B."/>
            <person name="Sun H."/>
            <person name="Kurtzman C.P."/>
            <person name="Blackwell M."/>
            <person name="Grigoriev I.V."/>
            <person name="Jeffries T.W."/>
        </authorList>
    </citation>
    <scope>NUCLEOTIDE SEQUENCE [LARGE SCALE GENOMIC DNA]</scope>
    <source>
        <strain evidence="4">NRRL Y-1933</strain>
    </source>
</reference>
<dbReference type="Proteomes" id="UP000095085">
    <property type="component" value="Unassembled WGS sequence"/>
</dbReference>
<name>A0A1E4RMF3_9ASCO</name>
<dbReference type="AlphaFoldDB" id="A0A1E4RMF3"/>
<feature type="region of interest" description="Disordered" evidence="2">
    <location>
        <begin position="46"/>
        <end position="70"/>
    </location>
</feature>
<dbReference type="OrthoDB" id="4020157at2759"/>
<evidence type="ECO:0000256" key="2">
    <source>
        <dbReference type="SAM" id="MobiDB-lite"/>
    </source>
</evidence>
<dbReference type="GeneID" id="30997986"/>
<evidence type="ECO:0000313" key="3">
    <source>
        <dbReference type="EMBL" id="ODV68442.1"/>
    </source>
</evidence>
<sequence>MRYPLSSPIRRGNESSFDHEEQDNDVNVIDDLHRRQQQRSNRLFHPMSSPIRSQDKGITRGSFNHVNHQNRDGRVIGTYNRKNRHDKMREVRERHREDKLLMNREKIGDLQDVDDYQRKYEEEARKFEIDLERLINDEEELEKERQETQAADERARLEEEELEEYLRMEQQELEEMISQMDLGS</sequence>
<gene>
    <name evidence="3" type="ORF">HYPBUDRAFT_4549</name>
</gene>
<proteinExistence type="predicted"/>
<evidence type="ECO:0000313" key="4">
    <source>
        <dbReference type="Proteomes" id="UP000095085"/>
    </source>
</evidence>
<feature type="region of interest" description="Disordered" evidence="2">
    <location>
        <begin position="1"/>
        <end position="26"/>
    </location>
</feature>
<keyword evidence="1" id="KW-0175">Coiled coil</keyword>
<feature type="coiled-coil region" evidence="1">
    <location>
        <begin position="117"/>
        <end position="179"/>
    </location>
</feature>
<protein>
    <submittedName>
        <fullName evidence="3">Uncharacterized protein</fullName>
    </submittedName>
</protein>
<evidence type="ECO:0000256" key="1">
    <source>
        <dbReference type="SAM" id="Coils"/>
    </source>
</evidence>
<accession>A0A1E4RMF3</accession>
<dbReference type="RefSeq" id="XP_020077509.1">
    <property type="nucleotide sequence ID" value="XM_020223437.1"/>
</dbReference>
<keyword evidence="4" id="KW-1185">Reference proteome</keyword>
<organism evidence="3 4">
    <name type="scientific">Hyphopichia burtonii NRRL Y-1933</name>
    <dbReference type="NCBI Taxonomy" id="984485"/>
    <lineage>
        <taxon>Eukaryota</taxon>
        <taxon>Fungi</taxon>
        <taxon>Dikarya</taxon>
        <taxon>Ascomycota</taxon>
        <taxon>Saccharomycotina</taxon>
        <taxon>Pichiomycetes</taxon>
        <taxon>Debaryomycetaceae</taxon>
        <taxon>Hyphopichia</taxon>
    </lineage>
</organism>
<dbReference type="EMBL" id="KV454539">
    <property type="protein sequence ID" value="ODV68442.1"/>
    <property type="molecule type" value="Genomic_DNA"/>
</dbReference>